<accession>A0ABN0DYG1</accession>
<name>A0ABN0DYG1_AERSS</name>
<gene>
    <name evidence="1" type="ORF">IYQ_15258</name>
</gene>
<dbReference type="EMBL" id="AGVO01000055">
    <property type="protein sequence ID" value="EHI51710.1"/>
    <property type="molecule type" value="Genomic_DNA"/>
</dbReference>
<keyword evidence="2" id="KW-1185">Reference proteome</keyword>
<proteinExistence type="predicted"/>
<evidence type="ECO:0000313" key="2">
    <source>
        <dbReference type="Proteomes" id="UP000006428"/>
    </source>
</evidence>
<protein>
    <submittedName>
        <fullName evidence="1">Uncharacterized protein</fullName>
    </submittedName>
</protein>
<dbReference type="Proteomes" id="UP000006428">
    <property type="component" value="Unassembled WGS sequence"/>
</dbReference>
<sequence length="30" mass="3824">MVKLEIIPLHILYKDFETELKEYIIKHFRY</sequence>
<reference evidence="1 2" key="1">
    <citation type="journal article" date="2012" name="Front. Microbiol.">
        <title>Draft Genome Sequence of the Virulent Strain 01-B526 of the Fish Pathogen Aeromonas salmonicida.</title>
        <authorList>
            <person name="Charette S.J."/>
            <person name="Brochu F."/>
            <person name="Boyle B."/>
            <person name="Filion G."/>
            <person name="Tanaka K.H."/>
            <person name="Derome N."/>
        </authorList>
    </citation>
    <scope>NUCLEOTIDE SEQUENCE [LARGE SCALE GENOMIC DNA]</scope>
    <source>
        <strain evidence="1 2">01-B526</strain>
    </source>
</reference>
<organism evidence="1 2">
    <name type="scientific">Aeromonas salmonicida subsp. salmonicida 01-B526</name>
    <dbReference type="NCBI Taxonomy" id="1076135"/>
    <lineage>
        <taxon>Bacteria</taxon>
        <taxon>Pseudomonadati</taxon>
        <taxon>Pseudomonadota</taxon>
        <taxon>Gammaproteobacteria</taxon>
        <taxon>Aeromonadales</taxon>
        <taxon>Aeromonadaceae</taxon>
        <taxon>Aeromonas</taxon>
    </lineage>
</organism>
<evidence type="ECO:0000313" key="1">
    <source>
        <dbReference type="EMBL" id="EHI51710.1"/>
    </source>
</evidence>
<comment type="caution">
    <text evidence="1">The sequence shown here is derived from an EMBL/GenBank/DDBJ whole genome shotgun (WGS) entry which is preliminary data.</text>
</comment>